<protein>
    <submittedName>
        <fullName evidence="2">Cation:proton antiporter regulatory subunit</fullName>
    </submittedName>
</protein>
<dbReference type="SUPFAM" id="SSF116726">
    <property type="entry name" value="TrkA C-terminal domain-like"/>
    <property type="match status" value="1"/>
</dbReference>
<comment type="caution">
    <text evidence="2">The sequence shown here is derived from an EMBL/GenBank/DDBJ whole genome shotgun (WGS) entry which is preliminary data.</text>
</comment>
<dbReference type="InterPro" id="IPR006037">
    <property type="entry name" value="RCK_C"/>
</dbReference>
<reference evidence="2 3" key="1">
    <citation type="journal article" date="2019" name="Int. J. Syst. Evol. Microbiol.">
        <title>The Global Catalogue of Microorganisms (GCM) 10K type strain sequencing project: providing services to taxonomists for standard genome sequencing and annotation.</title>
        <authorList>
            <consortium name="The Broad Institute Genomics Platform"/>
            <consortium name="The Broad Institute Genome Sequencing Center for Infectious Disease"/>
            <person name="Wu L."/>
            <person name="Ma J."/>
        </authorList>
    </citation>
    <scope>NUCLEOTIDE SEQUENCE [LARGE SCALE GENOMIC DNA]</scope>
    <source>
        <strain evidence="2 3">XZGYJ-43</strain>
    </source>
</reference>
<keyword evidence="3" id="KW-1185">Reference proteome</keyword>
<dbReference type="InterPro" id="IPR058776">
    <property type="entry name" value="KhtT-like_N"/>
</dbReference>
<dbReference type="EMBL" id="JBHTAR010000011">
    <property type="protein sequence ID" value="MFC7198982.1"/>
    <property type="molecule type" value="Genomic_DNA"/>
</dbReference>
<dbReference type="Pfam" id="PF25991">
    <property type="entry name" value="KhtT_N"/>
    <property type="match status" value="1"/>
</dbReference>
<name>A0ABD5Z1B3_9EURY</name>
<dbReference type="InterPro" id="IPR036721">
    <property type="entry name" value="RCK_C_sf"/>
</dbReference>
<dbReference type="AlphaFoldDB" id="A0ABD5Z1B3"/>
<feature type="domain" description="RCK C-terminal" evidence="1">
    <location>
        <begin position="75"/>
        <end position="159"/>
    </location>
</feature>
<dbReference type="Gene3D" id="3.30.70.1450">
    <property type="entry name" value="Regulator of K+ conductance, C-terminal domain"/>
    <property type="match status" value="1"/>
</dbReference>
<accession>A0ABD5Z1B3</accession>
<gene>
    <name evidence="2" type="ORF">ACFQJ9_06055</name>
</gene>
<dbReference type="PANTHER" id="PTHR30445:SF8">
    <property type="entry name" value="K(+)_H(+) ANTIPORTER SUBUNIT KHTT"/>
    <property type="match status" value="1"/>
</dbReference>
<dbReference type="PIRSF" id="PIRSF005028">
    <property type="entry name" value="KhtT"/>
    <property type="match status" value="1"/>
</dbReference>
<dbReference type="Proteomes" id="UP001596447">
    <property type="component" value="Unassembled WGS sequence"/>
</dbReference>
<evidence type="ECO:0000313" key="2">
    <source>
        <dbReference type="EMBL" id="MFC7198982.1"/>
    </source>
</evidence>
<dbReference type="InterPro" id="IPR050144">
    <property type="entry name" value="AAE_transporter"/>
</dbReference>
<dbReference type="PANTHER" id="PTHR30445">
    <property type="entry name" value="K(+)_H(+) ANTIPORTER SUBUNIT KHTT"/>
    <property type="match status" value="1"/>
</dbReference>
<evidence type="ECO:0000259" key="1">
    <source>
        <dbReference type="PROSITE" id="PS51202"/>
    </source>
</evidence>
<dbReference type="PROSITE" id="PS51202">
    <property type="entry name" value="RCK_C"/>
    <property type="match status" value="1"/>
</dbReference>
<proteinExistence type="predicted"/>
<organism evidence="2 3">
    <name type="scientific">Halospeciosus flavus</name>
    <dbReference type="NCBI Taxonomy" id="3032283"/>
    <lineage>
        <taxon>Archaea</taxon>
        <taxon>Methanobacteriati</taxon>
        <taxon>Methanobacteriota</taxon>
        <taxon>Stenosarchaea group</taxon>
        <taxon>Halobacteria</taxon>
        <taxon>Halobacteriales</taxon>
        <taxon>Halobacteriaceae</taxon>
        <taxon>Halospeciosus</taxon>
    </lineage>
</organism>
<sequence>MDIYETDIPGVGRRFELELTGGTRLVAVLHHDGRAELFRREGPDADGEKVFDLTGEEANKLGSILEGAYFESVDVDELTVPLGDAILEWVEIDEESPYAGVTLAESNLREETGATVIAIQRGEETIPNPGPETTIEVDDYLVTLGTREEQNRLLDLVDGTA</sequence>
<dbReference type="InterPro" id="IPR026278">
    <property type="entry name" value="KhtT"/>
</dbReference>
<dbReference type="Pfam" id="PF02080">
    <property type="entry name" value="TrkA_C"/>
    <property type="match status" value="1"/>
</dbReference>
<dbReference type="RefSeq" id="WP_279528933.1">
    <property type="nucleotide sequence ID" value="NZ_CP122312.1"/>
</dbReference>
<evidence type="ECO:0000313" key="3">
    <source>
        <dbReference type="Proteomes" id="UP001596447"/>
    </source>
</evidence>